<reference evidence="1" key="1">
    <citation type="submission" date="2022-04" db="EMBL/GenBank/DDBJ databases">
        <title>Genome of the entomopathogenic fungus Entomophthora muscae.</title>
        <authorList>
            <person name="Elya C."/>
            <person name="Lovett B.R."/>
            <person name="Lee E."/>
            <person name="Macias A.M."/>
            <person name="Hajek A.E."/>
            <person name="De Bivort B.L."/>
            <person name="Kasson M.T."/>
            <person name="De Fine Licht H.H."/>
            <person name="Stajich J.E."/>
        </authorList>
    </citation>
    <scope>NUCLEOTIDE SEQUENCE</scope>
    <source>
        <strain evidence="1">Berkeley</strain>
    </source>
</reference>
<dbReference type="EMBL" id="QTSX02000798">
    <property type="protein sequence ID" value="KAJ9084879.1"/>
    <property type="molecule type" value="Genomic_DNA"/>
</dbReference>
<accession>A0ACC2UCT3</accession>
<proteinExistence type="predicted"/>
<evidence type="ECO:0000313" key="1">
    <source>
        <dbReference type="EMBL" id="KAJ9084879.1"/>
    </source>
</evidence>
<name>A0ACC2UCT3_9FUNG</name>
<comment type="caution">
    <text evidence="1">The sequence shown here is derived from an EMBL/GenBank/DDBJ whole genome shotgun (WGS) entry which is preliminary data.</text>
</comment>
<sequence length="229" mass="25431">MSRTLQRFSKFWSQASVNGAKFNIGLRRPVLLNPNRQFSMSVLFGLGSSKPTHLASGTNNLGTRKLNDPKLLRPSAFINGQWLTTSDYKSFDVIDPAESVTFTSVPDLGSKEANLAIQSAHDAFTGLEWGDSTVRYRHDLLVKLHRSMLDNEADLANIITKENGKALAEVQYAAGFVEWFAEESLRIYGDVIPSPVKDTRYLVVHQPIGVAGIITPWSTYFSATVYLDC</sequence>
<protein>
    <submittedName>
        <fullName evidence="1">Uncharacterized protein</fullName>
    </submittedName>
</protein>
<gene>
    <name evidence="1" type="ORF">DSO57_1019519</name>
</gene>
<dbReference type="Proteomes" id="UP001165960">
    <property type="component" value="Unassembled WGS sequence"/>
</dbReference>
<evidence type="ECO:0000313" key="2">
    <source>
        <dbReference type="Proteomes" id="UP001165960"/>
    </source>
</evidence>
<keyword evidence="2" id="KW-1185">Reference proteome</keyword>
<organism evidence="1 2">
    <name type="scientific">Entomophthora muscae</name>
    <dbReference type="NCBI Taxonomy" id="34485"/>
    <lineage>
        <taxon>Eukaryota</taxon>
        <taxon>Fungi</taxon>
        <taxon>Fungi incertae sedis</taxon>
        <taxon>Zoopagomycota</taxon>
        <taxon>Entomophthoromycotina</taxon>
        <taxon>Entomophthoromycetes</taxon>
        <taxon>Entomophthorales</taxon>
        <taxon>Entomophthoraceae</taxon>
        <taxon>Entomophthora</taxon>
    </lineage>
</organism>